<gene>
    <name evidence="12" type="ORF">HPB48_012561</name>
</gene>
<keyword evidence="6" id="KW-0832">Ubl conjugation</keyword>
<evidence type="ECO:0000256" key="2">
    <source>
        <dbReference type="ARBA" id="ARBA00004324"/>
    </source>
</evidence>
<dbReference type="AlphaFoldDB" id="A0A9J6GLT3"/>
<dbReference type="Proteomes" id="UP000821853">
    <property type="component" value="Chromosome 5"/>
</dbReference>
<dbReference type="Pfam" id="PF11029">
    <property type="entry name" value="DAZAP2"/>
    <property type="match status" value="1"/>
</dbReference>
<sequence>MSNKTPAKSPAAAPPTAVPPPGDRPAGTSNPTAQLPPGAQQFWVMPQQMQQMPVPQDPGRVFVNPSDPGTLHYEGFDAGARFSNLAPPRIPPPPPGVPPNPAQVAHMQGQNVVVTQRKSNWIAGGSNAGVDTQCVLQ</sequence>
<evidence type="ECO:0000313" key="12">
    <source>
        <dbReference type="EMBL" id="KAH9375921.1"/>
    </source>
</evidence>
<keyword evidence="4" id="KW-0963">Cytoplasm</keyword>
<evidence type="ECO:0000256" key="9">
    <source>
        <dbReference type="ARBA" id="ARBA00034352"/>
    </source>
</evidence>
<name>A0A9J6GLT3_HAELO</name>
<feature type="compositionally biased region" description="Pro residues" evidence="11">
    <location>
        <begin position="12"/>
        <end position="23"/>
    </location>
</feature>
<feature type="region of interest" description="Disordered" evidence="11">
    <location>
        <begin position="1"/>
        <end position="39"/>
    </location>
</feature>
<proteinExistence type="predicted"/>
<evidence type="ECO:0000256" key="10">
    <source>
        <dbReference type="ARBA" id="ARBA00045449"/>
    </source>
</evidence>
<evidence type="ECO:0000256" key="4">
    <source>
        <dbReference type="ARBA" id="ARBA00022490"/>
    </source>
</evidence>
<dbReference type="VEuPathDB" id="VectorBase:HLOH_060151"/>
<keyword evidence="13" id="KW-1185">Reference proteome</keyword>
<comment type="subcellular location">
    <subcellularLocation>
        <location evidence="1">Cytoplasm</location>
        <location evidence="1">Stress granule</location>
    </subcellularLocation>
    <subcellularLocation>
        <location evidence="2">Nucleus speckle</location>
    </subcellularLocation>
</comment>
<evidence type="ECO:0000256" key="11">
    <source>
        <dbReference type="SAM" id="MobiDB-lite"/>
    </source>
</evidence>
<evidence type="ECO:0000256" key="6">
    <source>
        <dbReference type="ARBA" id="ARBA00022843"/>
    </source>
</evidence>
<evidence type="ECO:0000256" key="1">
    <source>
        <dbReference type="ARBA" id="ARBA00004210"/>
    </source>
</evidence>
<evidence type="ECO:0000256" key="7">
    <source>
        <dbReference type="ARBA" id="ARBA00023242"/>
    </source>
</evidence>
<reference evidence="12 13" key="1">
    <citation type="journal article" date="2020" name="Cell">
        <title>Large-Scale Comparative Analyses of Tick Genomes Elucidate Their Genetic Diversity and Vector Capacities.</title>
        <authorList>
            <consortium name="Tick Genome and Microbiome Consortium (TIGMIC)"/>
            <person name="Jia N."/>
            <person name="Wang J."/>
            <person name="Shi W."/>
            <person name="Du L."/>
            <person name="Sun Y."/>
            <person name="Zhan W."/>
            <person name="Jiang J.F."/>
            <person name="Wang Q."/>
            <person name="Zhang B."/>
            <person name="Ji P."/>
            <person name="Bell-Sakyi L."/>
            <person name="Cui X.M."/>
            <person name="Yuan T.T."/>
            <person name="Jiang B.G."/>
            <person name="Yang W.F."/>
            <person name="Lam T.T."/>
            <person name="Chang Q.C."/>
            <person name="Ding S.J."/>
            <person name="Wang X.J."/>
            <person name="Zhu J.G."/>
            <person name="Ruan X.D."/>
            <person name="Zhao L."/>
            <person name="Wei J.T."/>
            <person name="Ye R.Z."/>
            <person name="Que T.C."/>
            <person name="Du C.H."/>
            <person name="Zhou Y.H."/>
            <person name="Cheng J.X."/>
            <person name="Dai P.F."/>
            <person name="Guo W.B."/>
            <person name="Han X.H."/>
            <person name="Huang E.J."/>
            <person name="Li L.F."/>
            <person name="Wei W."/>
            <person name="Gao Y.C."/>
            <person name="Liu J.Z."/>
            <person name="Shao H.Z."/>
            <person name="Wang X."/>
            <person name="Wang C.C."/>
            <person name="Yang T.C."/>
            <person name="Huo Q.B."/>
            <person name="Li W."/>
            <person name="Chen H.Y."/>
            <person name="Chen S.E."/>
            <person name="Zhou L.G."/>
            <person name="Ni X.B."/>
            <person name="Tian J.H."/>
            <person name="Sheng Y."/>
            <person name="Liu T."/>
            <person name="Pan Y.S."/>
            <person name="Xia L.Y."/>
            <person name="Li J."/>
            <person name="Zhao F."/>
            <person name="Cao W.C."/>
        </authorList>
    </citation>
    <scope>NUCLEOTIDE SEQUENCE [LARGE SCALE GENOMIC DNA]</scope>
    <source>
        <strain evidence="12">HaeL-2018</strain>
    </source>
</reference>
<dbReference type="OMA" id="NWIAGGS"/>
<protein>
    <recommendedName>
        <fullName evidence="3">DAZ-associated protein 2</fullName>
    </recommendedName>
    <alternativeName>
        <fullName evidence="8">Deleted in azoospermia-associated protein 2</fullName>
    </alternativeName>
    <alternativeName>
        <fullName evidence="9">Proline-rich transcript in brain protein</fullName>
    </alternativeName>
</protein>
<keyword evidence="7" id="KW-0539">Nucleus</keyword>
<comment type="function">
    <text evidence="10">In unstressed cells, promotes SIAH1-mediated polyubiquitination and degradation of the serine/threonine-protein kinase HIPK2, probably by acting as a loading factor that potentiates complex formation between HIPK2 and ubiquitin ligase SIAH1. In response to DNA damage, localizes to the nucleus following phosphorylation by HIPK2 and modulates the expression of a subset of TP53/p53 target genes by binding to TP53 at target gene promoters. This limits the expression of a number of cell death-mediating TP53 target genes, reducing DNA damage-induced cell death. Enhances the binding of transcription factor TCF7L2/TCF4, a Wnt signaling pathway effector, to the promoters of target genes. Plays a role in stress granule formation.</text>
</comment>
<evidence type="ECO:0000256" key="5">
    <source>
        <dbReference type="ARBA" id="ARBA00022553"/>
    </source>
</evidence>
<organism evidence="12 13">
    <name type="scientific">Haemaphysalis longicornis</name>
    <name type="common">Bush tick</name>
    <dbReference type="NCBI Taxonomy" id="44386"/>
    <lineage>
        <taxon>Eukaryota</taxon>
        <taxon>Metazoa</taxon>
        <taxon>Ecdysozoa</taxon>
        <taxon>Arthropoda</taxon>
        <taxon>Chelicerata</taxon>
        <taxon>Arachnida</taxon>
        <taxon>Acari</taxon>
        <taxon>Parasitiformes</taxon>
        <taxon>Ixodida</taxon>
        <taxon>Ixodoidea</taxon>
        <taxon>Ixodidae</taxon>
        <taxon>Haemaphysalinae</taxon>
        <taxon>Haemaphysalis</taxon>
    </lineage>
</organism>
<dbReference type="EMBL" id="JABSTR010000007">
    <property type="protein sequence ID" value="KAH9375921.1"/>
    <property type="molecule type" value="Genomic_DNA"/>
</dbReference>
<dbReference type="GO" id="GO:0016607">
    <property type="term" value="C:nuclear speck"/>
    <property type="evidence" value="ECO:0007669"/>
    <property type="project" value="UniProtKB-SubCell"/>
</dbReference>
<evidence type="ECO:0000256" key="3">
    <source>
        <dbReference type="ARBA" id="ARBA00014066"/>
    </source>
</evidence>
<dbReference type="OrthoDB" id="6514304at2759"/>
<keyword evidence="5" id="KW-0597">Phosphoprotein</keyword>
<evidence type="ECO:0000313" key="13">
    <source>
        <dbReference type="Proteomes" id="UP000821853"/>
    </source>
</evidence>
<dbReference type="GO" id="GO:0010494">
    <property type="term" value="C:cytoplasmic stress granule"/>
    <property type="evidence" value="ECO:0007669"/>
    <property type="project" value="UniProtKB-SubCell"/>
</dbReference>
<accession>A0A9J6GLT3</accession>
<dbReference type="InterPro" id="IPR022730">
    <property type="entry name" value="DAZ_assoc-2"/>
</dbReference>
<evidence type="ECO:0000256" key="8">
    <source>
        <dbReference type="ARBA" id="ARBA00032174"/>
    </source>
</evidence>
<comment type="caution">
    <text evidence="12">The sequence shown here is derived from an EMBL/GenBank/DDBJ whole genome shotgun (WGS) entry which is preliminary data.</text>
</comment>
<dbReference type="PANTHER" id="PTHR31638">
    <property type="entry name" value="DAZ-ASSOCIATED PROTEIN 2"/>
    <property type="match status" value="1"/>
</dbReference>
<feature type="compositionally biased region" description="Low complexity" evidence="11">
    <location>
        <begin position="1"/>
        <end position="11"/>
    </location>
</feature>
<dbReference type="PANTHER" id="PTHR31638:SF3">
    <property type="entry name" value="DAZ-ASSOCIATED PROTEIN 2"/>
    <property type="match status" value="1"/>
</dbReference>